<evidence type="ECO:0000256" key="8">
    <source>
        <dbReference type="ARBA" id="ARBA00023235"/>
    </source>
</evidence>
<dbReference type="PANTHER" id="PTHR42894">
    <property type="entry name" value="N-(5'-PHOSPHORIBOSYL)ANTHRANILATE ISOMERASE"/>
    <property type="match status" value="1"/>
</dbReference>
<dbReference type="SUPFAM" id="SSF51366">
    <property type="entry name" value="Ribulose-phoshate binding barrel"/>
    <property type="match status" value="1"/>
</dbReference>
<dbReference type="Pfam" id="PF00697">
    <property type="entry name" value="PRAI"/>
    <property type="match status" value="1"/>
</dbReference>
<protein>
    <recommendedName>
        <fullName evidence="4 9">N-(5'-phosphoribosyl)anthranilate isomerase</fullName>
        <shortName evidence="9">PRAI</shortName>
        <ecNumber evidence="3 9">5.3.1.24</ecNumber>
    </recommendedName>
</protein>
<dbReference type="Proteomes" id="UP000202031">
    <property type="component" value="Chromosome"/>
</dbReference>
<dbReference type="GO" id="GO:0004640">
    <property type="term" value="F:phosphoribosylanthranilate isomerase activity"/>
    <property type="evidence" value="ECO:0007669"/>
    <property type="project" value="UniProtKB-UniRule"/>
</dbReference>
<dbReference type="InterPro" id="IPR011060">
    <property type="entry name" value="RibuloseP-bd_barrel"/>
</dbReference>
<dbReference type="UniPathway" id="UPA00035">
    <property type="reaction ID" value="UER00042"/>
</dbReference>
<dbReference type="InterPro" id="IPR044643">
    <property type="entry name" value="TrpF_fam"/>
</dbReference>
<sequence>MKPLIKICGIKNLNEAKSVCECEFDAQRVDFIGVIFAQSKRQVSLEMAKNIADLAHKFGIKVVGVFAGIEFDKIAKIVNLANLDAAQIYEKVDDKTKFGCEVWQVFSVDESLPELNGSYDKILFDTKGEKKGGNGVKFNWDLLKNLDIKFGLAGGIGVENLKEAMKLKPNLIDINSKIEDEFGFKDSKKIYKILKIVNLGDLR</sequence>
<evidence type="ECO:0000256" key="9">
    <source>
        <dbReference type="HAMAP-Rule" id="MF_00135"/>
    </source>
</evidence>
<proteinExistence type="inferred from homology"/>
<comment type="pathway">
    <text evidence="2 9">Amino-acid biosynthesis; L-tryptophan biosynthesis; L-tryptophan from chorismate: step 3/5.</text>
</comment>
<dbReference type="RefSeq" id="WP_100590888.1">
    <property type="nucleotide sequence ID" value="NZ_CP015578.1"/>
</dbReference>
<comment type="similarity">
    <text evidence="9">Belongs to the TrpF family.</text>
</comment>
<dbReference type="EMBL" id="CP015578">
    <property type="protein sequence ID" value="ARQ98054.1"/>
    <property type="molecule type" value="Genomic_DNA"/>
</dbReference>
<evidence type="ECO:0000256" key="6">
    <source>
        <dbReference type="ARBA" id="ARBA00022822"/>
    </source>
</evidence>
<gene>
    <name evidence="9 11" type="primary">trpF</name>
    <name evidence="11" type="ORF">CLAN_1331</name>
</gene>
<evidence type="ECO:0000256" key="7">
    <source>
        <dbReference type="ARBA" id="ARBA00023141"/>
    </source>
</evidence>
<dbReference type="GO" id="GO:0000162">
    <property type="term" value="P:L-tryptophan biosynthetic process"/>
    <property type="evidence" value="ECO:0007669"/>
    <property type="project" value="UniProtKB-UniRule"/>
</dbReference>
<dbReference type="KEGG" id="clx:CLAN_1331"/>
<reference evidence="12" key="2">
    <citation type="journal article" date="2017" name="Genome Biol. Evol.">
        <title>Comparative genomic analysis identifies a Campylobacter clade deficient in selenium metabolism.</title>
        <authorList>
            <person name="Miller W.G."/>
            <person name="Yee E."/>
            <person name="Lopes B.S."/>
            <person name="Chapman M.H."/>
            <person name="Huynh S."/>
            <person name="Bono J.L."/>
            <person name="Parker C.T."/>
            <person name="Strachan N.J.C."/>
            <person name="Forbes K.J."/>
        </authorList>
    </citation>
    <scope>NUCLEOTIDE SEQUENCE [LARGE SCALE GENOMIC DNA]</scope>
    <source>
        <strain evidence="12">NCTC 13004</strain>
    </source>
</reference>
<evidence type="ECO:0000259" key="10">
    <source>
        <dbReference type="Pfam" id="PF00697"/>
    </source>
</evidence>
<evidence type="ECO:0000256" key="5">
    <source>
        <dbReference type="ARBA" id="ARBA00022605"/>
    </source>
</evidence>
<evidence type="ECO:0000256" key="1">
    <source>
        <dbReference type="ARBA" id="ARBA00001164"/>
    </source>
</evidence>
<dbReference type="Gene3D" id="3.20.20.70">
    <property type="entry name" value="Aldolase class I"/>
    <property type="match status" value="1"/>
</dbReference>
<dbReference type="CDD" id="cd00405">
    <property type="entry name" value="PRAI"/>
    <property type="match status" value="1"/>
</dbReference>
<keyword evidence="7 9" id="KW-0057">Aromatic amino acid biosynthesis</keyword>
<keyword evidence="6 9" id="KW-0822">Tryptophan biosynthesis</keyword>
<name>A0A1X9SP81_9BACT</name>
<comment type="catalytic activity">
    <reaction evidence="1 9">
        <text>N-(5-phospho-beta-D-ribosyl)anthranilate = 1-(2-carboxyphenylamino)-1-deoxy-D-ribulose 5-phosphate</text>
        <dbReference type="Rhea" id="RHEA:21540"/>
        <dbReference type="ChEBI" id="CHEBI:18277"/>
        <dbReference type="ChEBI" id="CHEBI:58613"/>
        <dbReference type="EC" id="5.3.1.24"/>
    </reaction>
</comment>
<keyword evidence="5 9" id="KW-0028">Amino-acid biosynthesis</keyword>
<evidence type="ECO:0000313" key="11">
    <source>
        <dbReference type="EMBL" id="ARQ98054.1"/>
    </source>
</evidence>
<reference evidence="12" key="1">
    <citation type="journal article" date="2017" name="Genome Biol. Evol.">
        <title>Comparative Genomic Analysis Identifies a Campylobacter Clade Deficient in Selenium Metabolism.</title>
        <authorList>
            <person name="Miller W.G."/>
            <person name="Yee E."/>
            <person name="Lopes B.S."/>
            <person name="Chapman M.H."/>
            <person name="Huynh S."/>
            <person name="Bono J.L."/>
            <person name="Parker C.T."/>
            <person name="Strachan N.J.C."/>
            <person name="Forbes K.J."/>
        </authorList>
    </citation>
    <scope>NUCLEOTIDE SEQUENCE [LARGE SCALE GENOMIC DNA]</scope>
    <source>
        <strain evidence="12">NCTC 13004</strain>
    </source>
</reference>
<dbReference type="EC" id="5.3.1.24" evidence="3 9"/>
<keyword evidence="8 9" id="KW-0413">Isomerase</keyword>
<evidence type="ECO:0000256" key="4">
    <source>
        <dbReference type="ARBA" id="ARBA00022272"/>
    </source>
</evidence>
<feature type="domain" description="N-(5'phosphoribosyl) anthranilate isomerase (PRAI)" evidence="10">
    <location>
        <begin position="6"/>
        <end position="195"/>
    </location>
</feature>
<dbReference type="PANTHER" id="PTHR42894:SF1">
    <property type="entry name" value="N-(5'-PHOSPHORIBOSYL)ANTHRANILATE ISOMERASE"/>
    <property type="match status" value="1"/>
</dbReference>
<dbReference type="HAMAP" id="MF_00135">
    <property type="entry name" value="PRAI"/>
    <property type="match status" value="1"/>
</dbReference>
<dbReference type="GeneID" id="46921799"/>
<evidence type="ECO:0000256" key="2">
    <source>
        <dbReference type="ARBA" id="ARBA00004664"/>
    </source>
</evidence>
<dbReference type="InterPro" id="IPR013785">
    <property type="entry name" value="Aldolase_TIM"/>
</dbReference>
<evidence type="ECO:0000313" key="12">
    <source>
        <dbReference type="Proteomes" id="UP000202031"/>
    </source>
</evidence>
<dbReference type="InterPro" id="IPR001240">
    <property type="entry name" value="PRAI_dom"/>
</dbReference>
<dbReference type="AlphaFoldDB" id="A0A1X9SP81"/>
<accession>A0A1X9SP81</accession>
<evidence type="ECO:0000256" key="3">
    <source>
        <dbReference type="ARBA" id="ARBA00012572"/>
    </source>
</evidence>
<organism evidence="11 12">
    <name type="scientific">Campylobacter lanienae NCTC 13004</name>
    <dbReference type="NCBI Taxonomy" id="1031753"/>
    <lineage>
        <taxon>Bacteria</taxon>
        <taxon>Pseudomonadati</taxon>
        <taxon>Campylobacterota</taxon>
        <taxon>Epsilonproteobacteria</taxon>
        <taxon>Campylobacterales</taxon>
        <taxon>Campylobacteraceae</taxon>
        <taxon>Campylobacter</taxon>
    </lineage>
</organism>